<comment type="caution">
    <text evidence="2">The sequence shown here is derived from an EMBL/GenBank/DDBJ whole genome shotgun (WGS) entry which is preliminary data.</text>
</comment>
<feature type="coiled-coil region" evidence="1">
    <location>
        <begin position="250"/>
        <end position="277"/>
    </location>
</feature>
<dbReference type="InterPro" id="IPR013487">
    <property type="entry name" value="CRISPR-assoc_prot_Csx8"/>
</dbReference>
<evidence type="ECO:0000313" key="2">
    <source>
        <dbReference type="EMBL" id="EFG95262.1"/>
    </source>
</evidence>
<dbReference type="Pfam" id="PF09657">
    <property type="entry name" value="Cas_Csx8"/>
    <property type="match status" value="1"/>
</dbReference>
<name>D5RD30_FUSN2</name>
<evidence type="ECO:0000313" key="3">
    <source>
        <dbReference type="Proteomes" id="UP000003643"/>
    </source>
</evidence>
<accession>D5RD30</accession>
<dbReference type="NCBIfam" id="TIGR02670">
    <property type="entry name" value="cas_csx8"/>
    <property type="match status" value="1"/>
</dbReference>
<proteinExistence type="predicted"/>
<reference evidence="2 3" key="1">
    <citation type="submission" date="2010-04" db="EMBL/GenBank/DDBJ databases">
        <authorList>
            <person name="Qin X."/>
            <person name="Bachman B."/>
            <person name="Battles P."/>
            <person name="Bell A."/>
            <person name="Bess C."/>
            <person name="Bickham C."/>
            <person name="Chaboub L."/>
            <person name="Chen D."/>
            <person name="Coyle M."/>
            <person name="Deiros D.R."/>
            <person name="Dinh H."/>
            <person name="Forbes L."/>
            <person name="Fowler G."/>
            <person name="Francisco L."/>
            <person name="Fu Q."/>
            <person name="Gubbala S."/>
            <person name="Hale W."/>
            <person name="Han Y."/>
            <person name="Hemphill L."/>
            <person name="Highlander S.K."/>
            <person name="Hirani K."/>
            <person name="Hogues M."/>
            <person name="Jackson L."/>
            <person name="Jakkamsetti A."/>
            <person name="Javaid M."/>
            <person name="Jiang H."/>
            <person name="Korchina V."/>
            <person name="Kovar C."/>
            <person name="Lara F."/>
            <person name="Lee S."/>
            <person name="Mata R."/>
            <person name="Mathew T."/>
            <person name="Moen C."/>
            <person name="Morales K."/>
            <person name="Munidasa M."/>
            <person name="Nazareth L."/>
            <person name="Ngo R."/>
            <person name="Nguyen L."/>
            <person name="Okwuonu G."/>
            <person name="Ongeri F."/>
            <person name="Patil S."/>
            <person name="Petrosino J."/>
            <person name="Pham C."/>
            <person name="Pham P."/>
            <person name="Pu L.-L."/>
            <person name="Puazo M."/>
            <person name="Raj R."/>
            <person name="Reid J."/>
            <person name="Rouhana J."/>
            <person name="Saada N."/>
            <person name="Shang Y."/>
            <person name="Simmons D."/>
            <person name="Thornton R."/>
            <person name="Warren J."/>
            <person name="Weissenberger G."/>
            <person name="Zhang J."/>
            <person name="Zhang L."/>
            <person name="Zhou C."/>
            <person name="Zhu D."/>
            <person name="Muzny D."/>
            <person name="Worley K."/>
            <person name="Gibbs R."/>
        </authorList>
    </citation>
    <scope>NUCLEOTIDE SEQUENCE [LARGE SCALE GENOMIC DNA]</scope>
    <source>
        <strain evidence="3">ATCC 23726 / VPI 4351</strain>
    </source>
</reference>
<dbReference type="EMBL" id="ADVK01000030">
    <property type="protein sequence ID" value="EFG95262.1"/>
    <property type="molecule type" value="Genomic_DNA"/>
</dbReference>
<sequence>MKYDIDKNKYGFDTAVSASDWKYSAAVTGLIYYFKELEKKYEIKKITIDEITDSYLLYNKEDINEENYLDFIERFYSEEALAHKKIENQLNHTKEFTPEIIKSIKENMSANTVLKEVFSKVKFDGTNKDEVLKLLDKERDYIIKKSFENKDNLYANYCQVSNGKSKLFTSSEKSPCRLKGYYFDPNRKSKATGYNFASSSVDYFDDEIFDFIPFAFTGSPFETIFLNDNLDLEILENMNYKLREYFFEEKEKEIEKIKNFKQEKAIKEKKNEETEGNQNSVPLKKLFLNILQKKVDYIKYGMEIIYKNRDKEYFETWYLRNESIKVFKEIEDFSKLDIRIKITDKYYFNLLDEVFSAILNLSLLTNSILYLLKDRESFIKIDATRENLSKLFKYNYAINELIKVNQIIRNGGKEMDENLKKSIKACSIAVVKKFIKENSLNKLASYRQKLLSSVVAKNHKRILDVLTQLSVYSGVYFSFAFDYIENQTQNEDIIHYFILELDQSRLESKKNKENEDKE</sequence>
<dbReference type="RefSeq" id="WP_005903146.1">
    <property type="nucleotide sequence ID" value="NZ_ADVK01000030.1"/>
</dbReference>
<evidence type="ECO:0000256" key="1">
    <source>
        <dbReference type="SAM" id="Coils"/>
    </source>
</evidence>
<protein>
    <submittedName>
        <fullName evidence="2">CRISPR-associated protein Csx8 (Provisional)</fullName>
    </submittedName>
</protein>
<keyword evidence="1" id="KW-0175">Coiled coil</keyword>
<dbReference type="AlphaFoldDB" id="D5RD30"/>
<gene>
    <name evidence="2" type="primary">csx8</name>
    <name evidence="2" type="ORF">HMPREF0397_1115</name>
</gene>
<organism evidence="2 3">
    <name type="scientific">Fusobacterium nucleatum subsp. nucleatum (strain ATCC 23726 / VPI 4351)</name>
    <dbReference type="NCBI Taxonomy" id="525283"/>
    <lineage>
        <taxon>Bacteria</taxon>
        <taxon>Fusobacteriati</taxon>
        <taxon>Fusobacteriota</taxon>
        <taxon>Fusobacteriia</taxon>
        <taxon>Fusobacteriales</taxon>
        <taxon>Fusobacteriaceae</taxon>
        <taxon>Fusobacterium</taxon>
    </lineage>
</organism>
<dbReference type="Proteomes" id="UP000003643">
    <property type="component" value="Unassembled WGS sequence"/>
</dbReference>